<dbReference type="Gene3D" id="2.130.10.120">
    <property type="entry name" value="Prolyl oligopeptidase, N-terminal domain"/>
    <property type="match status" value="1"/>
</dbReference>
<dbReference type="PANTHER" id="PTHR42881">
    <property type="entry name" value="PROLYL ENDOPEPTIDASE"/>
    <property type="match status" value="1"/>
</dbReference>
<dbReference type="GO" id="GO:0070012">
    <property type="term" value="F:oligopeptidase activity"/>
    <property type="evidence" value="ECO:0007669"/>
    <property type="project" value="TreeGrafter"/>
</dbReference>
<reference evidence="10 11" key="2">
    <citation type="submission" date="2018-11" db="EMBL/GenBank/DDBJ databases">
        <authorList>
            <consortium name="Pathogen Informatics"/>
        </authorList>
    </citation>
    <scope>NUCLEOTIDE SEQUENCE [LARGE SCALE GENOMIC DNA]</scope>
</reference>
<keyword evidence="5 7" id="KW-0378">Hydrolase</keyword>
<evidence type="ECO:0000256" key="1">
    <source>
        <dbReference type="ARBA" id="ARBA00001070"/>
    </source>
</evidence>
<feature type="domain" description="Peptidase S9 prolyl oligopeptidase catalytic" evidence="8">
    <location>
        <begin position="512"/>
        <end position="734"/>
    </location>
</feature>
<dbReference type="Pfam" id="PF02897">
    <property type="entry name" value="Peptidase_S9_N"/>
    <property type="match status" value="1"/>
</dbReference>
<evidence type="ECO:0000313" key="12">
    <source>
        <dbReference type="WBParaSite" id="TCLT_0000508501-mRNA-1"/>
    </source>
</evidence>
<dbReference type="InterPro" id="IPR051167">
    <property type="entry name" value="Prolyl_oligopep/macrocyclase"/>
</dbReference>
<keyword evidence="11" id="KW-1185">Reference proteome</keyword>
<dbReference type="FunFam" id="2.130.10.120:FF:000001">
    <property type="entry name" value="Prolyl endopeptidase"/>
    <property type="match status" value="1"/>
</dbReference>
<dbReference type="InterPro" id="IPR029058">
    <property type="entry name" value="AB_hydrolase_fold"/>
</dbReference>
<comment type="similarity">
    <text evidence="2 7">Belongs to the peptidase S9A family.</text>
</comment>
<dbReference type="PROSITE" id="PS00708">
    <property type="entry name" value="PRO_ENDOPEP_SER"/>
    <property type="match status" value="1"/>
</dbReference>
<evidence type="ECO:0000256" key="5">
    <source>
        <dbReference type="ARBA" id="ARBA00022801"/>
    </source>
</evidence>
<dbReference type="PANTHER" id="PTHR42881:SF2">
    <property type="entry name" value="PROLYL ENDOPEPTIDASE"/>
    <property type="match status" value="1"/>
</dbReference>
<feature type="domain" description="Peptidase S9A N-terminal" evidence="9">
    <location>
        <begin position="30"/>
        <end position="441"/>
    </location>
</feature>
<dbReference type="STRING" id="103827.A0A0N5CXG0"/>
<dbReference type="WBParaSite" id="TCLT_0000508501-mRNA-1">
    <property type="protein sequence ID" value="TCLT_0000508501-mRNA-1"/>
    <property type="gene ID" value="TCLT_0000508501"/>
</dbReference>
<dbReference type="Pfam" id="PF00326">
    <property type="entry name" value="Peptidase_S9"/>
    <property type="match status" value="1"/>
</dbReference>
<dbReference type="EMBL" id="UYYF01004319">
    <property type="protein sequence ID" value="VDN02277.1"/>
    <property type="molecule type" value="Genomic_DNA"/>
</dbReference>
<keyword evidence="4 7" id="KW-0645">Protease</keyword>
<dbReference type="InterPro" id="IPR001375">
    <property type="entry name" value="Peptidase_S9_cat"/>
</dbReference>
<sequence length="739" mass="83982">MGHSRANSSQMPGADNNTSSTICINSLNYPLARKDQSIVDDFHGVKVADPYRWLEDPNSNETKDFVEQLNSISKPFIASSPYREKISKRLTELWDYEKFSSYSKRGDYYYHYYNSGLQNQSIIYRQKGLDDRAEVFLDPNKFSEDGTTAITLVSFTRDGSILAYGISEKGSDWVTLKFRRVDGTDLTDVVMGVKHSGLDWLIDNSGVFYSTYPEHKSSLVGSSTEKHEYHSLYYHKLGTPQSDDVLVAEFRSDSKYMWFAYGVVSKDGRYLLVEVSRGTDPNNMIYYCDMQEAGQKITGKLELKTLFDKLDARYEFVDNNEDKALILTNHDAPMFKLIRVKMSTANQGPSVWETVIPESNNKLEWVVNIGGDRLLVSYLEDVKNKLYVHSLETGERFYEIILETGTVSGVFGDKYHTEIFIRIDSFLTPGIVYYANFKDKKPEDEIVLKEYRRTAIKGVDTSKFAMKQVFYASKDATKVPMYIIHNKDLVLDGNNPVLLIGYGGFNIALMPHFFVSHILFLANFKGVVAVANLRGGSEYGAKWHEAGMREQKQNVFDDFIAAAEYLINNNYTSSNRLAIHGKSNGGLLVGVVSQQRPDLFGAVLNQVGVLDMLRYHKFTIGSAWVPEYGDPEDELDFKYIYKYSPLHNIEIPNKSYQWPPTMLLTADHDDRVVPSHSLKYIARLYEAAQGSSGFQKNPLIIRVDSKAGHGAGKPTSKIIAEITDKYSFLQKVLNLEWHD</sequence>
<proteinExistence type="inferred from homology"/>
<evidence type="ECO:0000256" key="4">
    <source>
        <dbReference type="ARBA" id="ARBA00022670"/>
    </source>
</evidence>
<dbReference type="SUPFAM" id="SSF50993">
    <property type="entry name" value="Peptidase/esterase 'gauge' domain"/>
    <property type="match status" value="1"/>
</dbReference>
<dbReference type="OMA" id="LDPWFSH"/>
<keyword evidence="6 7" id="KW-0720">Serine protease</keyword>
<evidence type="ECO:0000256" key="6">
    <source>
        <dbReference type="ARBA" id="ARBA00022825"/>
    </source>
</evidence>
<organism evidence="12">
    <name type="scientific">Thelazia callipaeda</name>
    <name type="common">Oriental eyeworm</name>
    <name type="synonym">Parasitic nematode</name>
    <dbReference type="NCBI Taxonomy" id="103827"/>
    <lineage>
        <taxon>Eukaryota</taxon>
        <taxon>Metazoa</taxon>
        <taxon>Ecdysozoa</taxon>
        <taxon>Nematoda</taxon>
        <taxon>Chromadorea</taxon>
        <taxon>Rhabditida</taxon>
        <taxon>Spirurina</taxon>
        <taxon>Spiruromorpha</taxon>
        <taxon>Thelazioidea</taxon>
        <taxon>Thelaziidae</taxon>
        <taxon>Thelazia</taxon>
    </lineage>
</organism>
<dbReference type="EC" id="3.4.21.-" evidence="7"/>
<dbReference type="Gene3D" id="3.40.50.1820">
    <property type="entry name" value="alpha/beta hydrolase"/>
    <property type="match status" value="1"/>
</dbReference>
<dbReference type="InterPro" id="IPR002470">
    <property type="entry name" value="Peptidase_S9A"/>
</dbReference>
<gene>
    <name evidence="10" type="ORF">TCLT_LOCUS5074</name>
</gene>
<name>A0A0N5CXG0_THECL</name>
<dbReference type="OrthoDB" id="248387at2759"/>
<dbReference type="GO" id="GO:0006508">
    <property type="term" value="P:proteolysis"/>
    <property type="evidence" value="ECO:0007669"/>
    <property type="project" value="UniProtKB-KW"/>
</dbReference>
<evidence type="ECO:0000256" key="7">
    <source>
        <dbReference type="RuleBase" id="RU368024"/>
    </source>
</evidence>
<evidence type="ECO:0000313" key="11">
    <source>
        <dbReference type="Proteomes" id="UP000276776"/>
    </source>
</evidence>
<dbReference type="SUPFAM" id="SSF53474">
    <property type="entry name" value="alpha/beta-Hydrolases"/>
    <property type="match status" value="1"/>
</dbReference>
<dbReference type="Proteomes" id="UP000276776">
    <property type="component" value="Unassembled WGS sequence"/>
</dbReference>
<evidence type="ECO:0000256" key="3">
    <source>
        <dbReference type="ARBA" id="ARBA00016310"/>
    </source>
</evidence>
<evidence type="ECO:0000313" key="10">
    <source>
        <dbReference type="EMBL" id="VDN02277.1"/>
    </source>
</evidence>
<dbReference type="GO" id="GO:0005829">
    <property type="term" value="C:cytosol"/>
    <property type="evidence" value="ECO:0007669"/>
    <property type="project" value="TreeGrafter"/>
</dbReference>
<evidence type="ECO:0000259" key="8">
    <source>
        <dbReference type="Pfam" id="PF00326"/>
    </source>
</evidence>
<accession>A0A0N5CXG0</accession>
<evidence type="ECO:0000259" key="9">
    <source>
        <dbReference type="Pfam" id="PF02897"/>
    </source>
</evidence>
<dbReference type="AlphaFoldDB" id="A0A0N5CXG0"/>
<comment type="catalytic activity">
    <reaction evidence="1">
        <text>Hydrolysis of Pro-|-Xaa &gt;&gt; Ala-|-Xaa in oligopeptides.</text>
        <dbReference type="EC" id="3.4.21.26"/>
    </reaction>
</comment>
<dbReference type="PRINTS" id="PR00862">
    <property type="entry name" value="PROLIGOPTASE"/>
</dbReference>
<dbReference type="InterPro" id="IPR023302">
    <property type="entry name" value="Pept_S9A_N"/>
</dbReference>
<dbReference type="GO" id="GO:0004252">
    <property type="term" value="F:serine-type endopeptidase activity"/>
    <property type="evidence" value="ECO:0007669"/>
    <property type="project" value="UniProtKB-UniRule"/>
</dbReference>
<protein>
    <recommendedName>
        <fullName evidence="3 7">Prolyl endopeptidase</fullName>
        <ecNumber evidence="7">3.4.21.-</ecNumber>
    </recommendedName>
</protein>
<dbReference type="InterPro" id="IPR002471">
    <property type="entry name" value="Pept_S9_AS"/>
</dbReference>
<dbReference type="FunFam" id="3.40.50.1820:FF:000005">
    <property type="entry name" value="Prolyl endopeptidase"/>
    <property type="match status" value="1"/>
</dbReference>
<reference evidence="12" key="1">
    <citation type="submission" date="2017-02" db="UniProtKB">
        <authorList>
            <consortium name="WormBaseParasite"/>
        </authorList>
    </citation>
    <scope>IDENTIFICATION</scope>
</reference>
<evidence type="ECO:0000256" key="2">
    <source>
        <dbReference type="ARBA" id="ARBA00005228"/>
    </source>
</evidence>